<dbReference type="AlphaFoldDB" id="A0A9J6ZDN1"/>
<organism evidence="1 2">
    <name type="scientific">Candidatus Pristimantibacillus lignocellulolyticus</name>
    <dbReference type="NCBI Taxonomy" id="2994561"/>
    <lineage>
        <taxon>Bacteria</taxon>
        <taxon>Bacillati</taxon>
        <taxon>Bacillota</taxon>
        <taxon>Bacilli</taxon>
        <taxon>Bacillales</taxon>
        <taxon>Paenibacillaceae</taxon>
        <taxon>Candidatus Pristimantibacillus</taxon>
    </lineage>
</organism>
<evidence type="ECO:0000313" key="2">
    <source>
        <dbReference type="Proteomes" id="UP001056756"/>
    </source>
</evidence>
<accession>A0A9J6ZDN1</accession>
<dbReference type="Pfam" id="PF09548">
    <property type="entry name" value="Spore_III_AB"/>
    <property type="match status" value="1"/>
</dbReference>
<name>A0A9J6ZDN1_9BACL</name>
<evidence type="ECO:0000313" key="1">
    <source>
        <dbReference type="EMBL" id="URN94266.1"/>
    </source>
</evidence>
<dbReference type="PIRSF" id="PIRSF021435">
    <property type="entry name" value="SpoIIIAB"/>
    <property type="match status" value="1"/>
</dbReference>
<dbReference type="Proteomes" id="UP001056756">
    <property type="component" value="Chromosome"/>
</dbReference>
<dbReference type="InterPro" id="IPR014198">
    <property type="entry name" value="Spore_III_AB"/>
</dbReference>
<gene>
    <name evidence="1" type="primary">spoIIIAB</name>
    <name evidence="1" type="ORF">NAG76_20985</name>
</gene>
<sequence length="172" mass="19311">MIKLLGALLILFSGTAVGFLQAAKYVDRAKELRILIHALQRLETEINYGRTPLPVACLVTAEATEPPIRELFQTTADLLQGEQELSLNEAWCKAVEQCWSTTSMKIREKEVLLRMGSVLGMSDSEDQQKHLQLAQLQLKTEEVTAREEQDKFVKMWRSLGALGAVLIVILMV</sequence>
<proteinExistence type="predicted"/>
<dbReference type="KEGG" id="plig:NAG76_20985"/>
<dbReference type="NCBIfam" id="TIGR02833">
    <property type="entry name" value="spore_III_AB"/>
    <property type="match status" value="1"/>
</dbReference>
<reference evidence="1" key="1">
    <citation type="submission" date="2022-05" db="EMBL/GenBank/DDBJ databases">
        <title>Novel bacterial taxa in a minimal lignocellulolytic consortium and its capacity to transform plastics disclosed by genome-resolved metagenomics.</title>
        <authorList>
            <person name="Rodriguez C.A.D."/>
            <person name="Diaz-Garcia L."/>
            <person name="Herrera K."/>
            <person name="Tarazona N.A."/>
            <person name="Sproer C."/>
            <person name="Overmann J."/>
            <person name="Jimenez D.J."/>
        </authorList>
    </citation>
    <scope>NUCLEOTIDE SEQUENCE</scope>
    <source>
        <strain evidence="1">MAG5</strain>
    </source>
</reference>
<protein>
    <submittedName>
        <fullName evidence="1">Stage III sporulation protein SpoIIIAB</fullName>
    </submittedName>
</protein>
<dbReference type="EMBL" id="CP097899">
    <property type="protein sequence ID" value="URN94266.1"/>
    <property type="molecule type" value="Genomic_DNA"/>
</dbReference>